<dbReference type="Proteomes" id="UP000069241">
    <property type="component" value="Chromosome"/>
</dbReference>
<feature type="region of interest" description="Disordered" evidence="1">
    <location>
        <begin position="156"/>
        <end position="198"/>
    </location>
</feature>
<evidence type="ECO:0000313" key="4">
    <source>
        <dbReference type="EMBL" id="AMD91152.1"/>
    </source>
</evidence>
<dbReference type="RefSeq" id="WP_062254181.1">
    <property type="nucleotide sequence ID" value="NZ_CP014229.1"/>
</dbReference>
<protein>
    <recommendedName>
        <fullName evidence="3">DUF1468 domain-containing protein</fullName>
    </recommendedName>
</protein>
<dbReference type="AlphaFoldDB" id="A0A0X8JM58"/>
<dbReference type="EMBL" id="CP014229">
    <property type="protein sequence ID" value="AMD91152.1"/>
    <property type="molecule type" value="Genomic_DNA"/>
</dbReference>
<feature type="transmembrane region" description="Helical" evidence="2">
    <location>
        <begin position="37"/>
        <end position="55"/>
    </location>
</feature>
<keyword evidence="5" id="KW-1185">Reference proteome</keyword>
<gene>
    <name evidence="4" type="ORF">AXF13_14025</name>
</gene>
<feature type="transmembrane region" description="Helical" evidence="2">
    <location>
        <begin position="75"/>
        <end position="105"/>
    </location>
</feature>
<proteinExistence type="predicted"/>
<evidence type="ECO:0000256" key="1">
    <source>
        <dbReference type="SAM" id="MobiDB-lite"/>
    </source>
</evidence>
<evidence type="ECO:0000256" key="2">
    <source>
        <dbReference type="SAM" id="Phobius"/>
    </source>
</evidence>
<evidence type="ECO:0000313" key="5">
    <source>
        <dbReference type="Proteomes" id="UP000069241"/>
    </source>
</evidence>
<organism evidence="4 5">
    <name type="scientific">Desulfovibrio fairfieldensis</name>
    <dbReference type="NCBI Taxonomy" id="44742"/>
    <lineage>
        <taxon>Bacteria</taxon>
        <taxon>Pseudomonadati</taxon>
        <taxon>Thermodesulfobacteriota</taxon>
        <taxon>Desulfovibrionia</taxon>
        <taxon>Desulfovibrionales</taxon>
        <taxon>Desulfovibrionaceae</taxon>
        <taxon>Desulfovibrio</taxon>
    </lineage>
</organism>
<dbReference type="Pfam" id="PF07331">
    <property type="entry name" value="TctB"/>
    <property type="match status" value="1"/>
</dbReference>
<evidence type="ECO:0000259" key="3">
    <source>
        <dbReference type="Pfam" id="PF07331"/>
    </source>
</evidence>
<dbReference type="STRING" id="44742.AXF13_14025"/>
<feature type="compositionally biased region" description="Low complexity" evidence="1">
    <location>
        <begin position="188"/>
        <end position="198"/>
    </location>
</feature>
<name>A0A0X8JM58_9BACT</name>
<accession>A0A0X8JM58</accession>
<feature type="domain" description="DUF1468" evidence="3">
    <location>
        <begin position="9"/>
        <end position="139"/>
    </location>
</feature>
<dbReference type="InterPro" id="IPR009936">
    <property type="entry name" value="DUF1468"/>
</dbReference>
<dbReference type="KEGG" id="dfi:AXF13_14025"/>
<feature type="transmembrane region" description="Helical" evidence="2">
    <location>
        <begin position="5"/>
        <end position="25"/>
    </location>
</feature>
<keyword evidence="2" id="KW-0472">Membrane</keyword>
<sequence length="198" mass="21175">MGSRIFLSIVVAAAAALFYSTFFFKKSLVGASSSPEGMPRFVLTGIIVVDLLLLARDWKKCLSAHMRELFQGTRLYVVIALPVYLLALPWLGFSLSTFLLLFALFTLLTESRPDAKGLALNALLAGGVFFLFRQVFHCPPSGSACRNRRPGRCGPADAGPGLCRSAPADRRQRSGTGSGGEFPPPGPAERGAGRRAAA</sequence>
<keyword evidence="2" id="KW-0812">Transmembrane</keyword>
<keyword evidence="2" id="KW-1133">Transmembrane helix</keyword>
<feature type="transmembrane region" description="Helical" evidence="2">
    <location>
        <begin position="117"/>
        <end position="136"/>
    </location>
</feature>
<reference evidence="5" key="1">
    <citation type="submission" date="2016-02" db="EMBL/GenBank/DDBJ databases">
        <authorList>
            <person name="Holder M.E."/>
            <person name="Ajami N.J."/>
            <person name="Petrosino J.F."/>
        </authorList>
    </citation>
    <scope>NUCLEOTIDE SEQUENCE [LARGE SCALE GENOMIC DNA]</scope>
    <source>
        <strain evidence="5">CCUG 45958</strain>
    </source>
</reference>